<name>A0ABW9LJB2_9MYCO</name>
<dbReference type="Proteomes" id="UP001635816">
    <property type="component" value="Unassembled WGS sequence"/>
</dbReference>
<evidence type="ECO:0000313" key="2">
    <source>
        <dbReference type="EMBL" id="MFN6548093.1"/>
    </source>
</evidence>
<comment type="caution">
    <text evidence="2">The sequence shown here is derived from an EMBL/GenBank/DDBJ whole genome shotgun (WGS) entry which is preliminary data.</text>
</comment>
<gene>
    <name evidence="2" type="ORF">ACK4CT_33365</name>
</gene>
<protein>
    <submittedName>
        <fullName evidence="2">Uncharacterized protein</fullName>
    </submittedName>
</protein>
<proteinExistence type="predicted"/>
<accession>A0ABW9LJB2</accession>
<feature type="compositionally biased region" description="Basic and acidic residues" evidence="1">
    <location>
        <begin position="1"/>
        <end position="17"/>
    </location>
</feature>
<dbReference type="EMBL" id="JBKBDD010000020">
    <property type="protein sequence ID" value="MFN6548093.1"/>
    <property type="molecule type" value="Genomic_DNA"/>
</dbReference>
<reference evidence="2 3" key="1">
    <citation type="submission" date="2024-12" db="EMBL/GenBank/DDBJ databases">
        <title>The coexistence of Mycolicibacterium septicum and Mycolicibacterium nivoides in clinical samples.</title>
        <authorList>
            <person name="Wang C."/>
            <person name="Feng Y."/>
            <person name="Zong Z."/>
        </authorList>
    </citation>
    <scope>NUCLEOTIDE SEQUENCE [LARGE SCALE GENOMIC DNA]</scope>
    <source>
        <strain evidence="2 3">120309</strain>
    </source>
</reference>
<feature type="region of interest" description="Disordered" evidence="1">
    <location>
        <begin position="1"/>
        <end position="21"/>
    </location>
</feature>
<evidence type="ECO:0000313" key="3">
    <source>
        <dbReference type="Proteomes" id="UP001635816"/>
    </source>
</evidence>
<sequence length="124" mass="13668">MTETHRLPTSSREEHLQRASSAAEAVTTYSVEGSPEALLADAVQHLVAAVTEKRPSPASVRIDDPSVGDWFARKVLAALVHKNGGSLEVTLDDFLNEEDSDLDAHYDEGRRLYRIEPRSVPDQT</sequence>
<organism evidence="2 3">
    <name type="scientific">Mycolicibacterium nivoides</name>
    <dbReference type="NCBI Taxonomy" id="2487344"/>
    <lineage>
        <taxon>Bacteria</taxon>
        <taxon>Bacillati</taxon>
        <taxon>Actinomycetota</taxon>
        <taxon>Actinomycetes</taxon>
        <taxon>Mycobacteriales</taxon>
        <taxon>Mycobacteriaceae</taxon>
        <taxon>Mycolicibacterium</taxon>
    </lineage>
</organism>
<dbReference type="RefSeq" id="WP_409545618.1">
    <property type="nucleotide sequence ID" value="NZ_JBKBDD010000020.1"/>
</dbReference>
<keyword evidence="3" id="KW-1185">Reference proteome</keyword>
<evidence type="ECO:0000256" key="1">
    <source>
        <dbReference type="SAM" id="MobiDB-lite"/>
    </source>
</evidence>